<keyword evidence="3" id="KW-1185">Reference proteome</keyword>
<name>A0A1C3UQF6_9HYPH</name>
<accession>A0A1C3UQF6</accession>
<evidence type="ECO:0000313" key="2">
    <source>
        <dbReference type="EMBL" id="SCB17705.1"/>
    </source>
</evidence>
<dbReference type="RefSeq" id="WP_139115038.1">
    <property type="nucleotide sequence ID" value="NZ_FMAH01000005.1"/>
</dbReference>
<dbReference type="OrthoDB" id="9930157at2"/>
<gene>
    <name evidence="2" type="ORF">GA0061102_100545</name>
</gene>
<keyword evidence="1" id="KW-0812">Transmembrane</keyword>
<sequence length="77" mass="8490">MIDIVRIACLILAIIGIGGGWRRIVATNVQAASNPAFKTDKAARKAFVRGRMKATWRLLLIGWVGITLLISTFFIAY</sequence>
<organism evidence="2 3">
    <name type="scientific">Rhizobium miluonense</name>
    <dbReference type="NCBI Taxonomy" id="411945"/>
    <lineage>
        <taxon>Bacteria</taxon>
        <taxon>Pseudomonadati</taxon>
        <taxon>Pseudomonadota</taxon>
        <taxon>Alphaproteobacteria</taxon>
        <taxon>Hyphomicrobiales</taxon>
        <taxon>Rhizobiaceae</taxon>
        <taxon>Rhizobium/Agrobacterium group</taxon>
        <taxon>Rhizobium</taxon>
    </lineage>
</organism>
<dbReference type="EMBL" id="FMAH01000005">
    <property type="protein sequence ID" value="SCB17705.1"/>
    <property type="molecule type" value="Genomic_DNA"/>
</dbReference>
<evidence type="ECO:0000313" key="3">
    <source>
        <dbReference type="Proteomes" id="UP000199435"/>
    </source>
</evidence>
<keyword evidence="1" id="KW-1133">Transmembrane helix</keyword>
<evidence type="ECO:0000256" key="1">
    <source>
        <dbReference type="SAM" id="Phobius"/>
    </source>
</evidence>
<dbReference type="Proteomes" id="UP000199435">
    <property type="component" value="Unassembled WGS sequence"/>
</dbReference>
<dbReference type="AlphaFoldDB" id="A0A1C3UQF6"/>
<proteinExistence type="predicted"/>
<keyword evidence="1" id="KW-0472">Membrane</keyword>
<protein>
    <submittedName>
        <fullName evidence="2">Uncharacterized protein</fullName>
    </submittedName>
</protein>
<dbReference type="STRING" id="411945.GA0061102_100545"/>
<feature type="transmembrane region" description="Helical" evidence="1">
    <location>
        <begin position="55"/>
        <end position="76"/>
    </location>
</feature>
<reference evidence="3" key="1">
    <citation type="submission" date="2016-08" db="EMBL/GenBank/DDBJ databases">
        <authorList>
            <person name="Varghese N."/>
            <person name="Submissions Spin"/>
        </authorList>
    </citation>
    <scope>NUCLEOTIDE SEQUENCE [LARGE SCALE GENOMIC DNA]</scope>
    <source>
        <strain evidence="3">HAMBI 2971</strain>
    </source>
</reference>